<dbReference type="Proteomes" id="UP000198942">
    <property type="component" value="Unassembled WGS sequence"/>
</dbReference>
<dbReference type="EMBL" id="FOCL01000001">
    <property type="protein sequence ID" value="SEM69847.1"/>
    <property type="molecule type" value="Genomic_DNA"/>
</dbReference>
<dbReference type="STRING" id="551995.SAMN05192574_101510"/>
<gene>
    <name evidence="1" type="ORF">SAMN05192574_101510</name>
</gene>
<sequence length="127" mass="14976">MYKTLNLKEFVTQDTFNIVYDDQQKATAVLVPVSHWHPAKAAELQLLMEQLTYIPVFECSLKEIEERLCPEIQNVEFENTRLGHYNVYEPAENQEHKNHVIREYADHRELVEVDVNTGKSQIISRKF</sequence>
<reference evidence="2" key="1">
    <citation type="submission" date="2016-10" db="EMBL/GenBank/DDBJ databases">
        <authorList>
            <person name="Varghese N."/>
            <person name="Submissions S."/>
        </authorList>
    </citation>
    <scope>NUCLEOTIDE SEQUENCE [LARGE SCALE GENOMIC DNA]</scope>
    <source>
        <strain evidence="2">Gh-48</strain>
    </source>
</reference>
<proteinExistence type="predicted"/>
<protein>
    <submittedName>
        <fullName evidence="1">Uncharacterized protein</fullName>
    </submittedName>
</protein>
<evidence type="ECO:0000313" key="1">
    <source>
        <dbReference type="EMBL" id="SEM69847.1"/>
    </source>
</evidence>
<name>A0A1H8AJY9_9SPHI</name>
<organism evidence="1 2">
    <name type="scientific">Mucilaginibacter gossypiicola</name>
    <dbReference type="NCBI Taxonomy" id="551995"/>
    <lineage>
        <taxon>Bacteria</taxon>
        <taxon>Pseudomonadati</taxon>
        <taxon>Bacteroidota</taxon>
        <taxon>Sphingobacteriia</taxon>
        <taxon>Sphingobacteriales</taxon>
        <taxon>Sphingobacteriaceae</taxon>
        <taxon>Mucilaginibacter</taxon>
    </lineage>
</organism>
<dbReference type="RefSeq" id="WP_091207196.1">
    <property type="nucleotide sequence ID" value="NZ_FOCL01000001.1"/>
</dbReference>
<accession>A0A1H8AJY9</accession>
<dbReference type="AlphaFoldDB" id="A0A1H8AJY9"/>
<dbReference type="OrthoDB" id="795809at2"/>
<evidence type="ECO:0000313" key="2">
    <source>
        <dbReference type="Proteomes" id="UP000198942"/>
    </source>
</evidence>
<keyword evidence="2" id="KW-1185">Reference proteome</keyword>